<dbReference type="OrthoDB" id="6687494at2"/>
<name>A0A1E8FBJ0_9ALTE</name>
<dbReference type="SMART" id="SM00671">
    <property type="entry name" value="SEL1"/>
    <property type="match status" value="3"/>
</dbReference>
<dbReference type="Pfam" id="PF08238">
    <property type="entry name" value="Sel1"/>
    <property type="match status" value="3"/>
</dbReference>
<proteinExistence type="predicted"/>
<dbReference type="EMBL" id="MJIC01000015">
    <property type="protein sequence ID" value="OFI33297.1"/>
    <property type="molecule type" value="Genomic_DNA"/>
</dbReference>
<dbReference type="STRING" id="1856405.BFC17_03285"/>
<dbReference type="Proteomes" id="UP000176037">
    <property type="component" value="Unassembled WGS sequence"/>
</dbReference>
<sequence length="268" mass="29249">MRNIIPACLLMLSVAGFQASAEERLSDEFVSAQPRVQLYMAYAEYKMANYTLAHAMWQHIEGAGKSEALFNLGILYEQGKGVESNLTIARDYYLQAAEAGSRAGAYQVGLMALEHPELVAVETARHWLMVAALDGDEDAGRLLQSLTDDDAADSDPMLSVKRLLMRGENEQALTQLIHLSEQTPPNYAAMTELAWLYETGLAVERDLEKAAALFSRAAEAGNAKAQYALSVMYATAAGKAEDARLSQHWLSLSAAQGYKPAVAQLENN</sequence>
<dbReference type="InterPro" id="IPR006597">
    <property type="entry name" value="Sel1-like"/>
</dbReference>
<keyword evidence="1" id="KW-0732">Signal</keyword>
<dbReference type="Gene3D" id="1.25.40.10">
    <property type="entry name" value="Tetratricopeptide repeat domain"/>
    <property type="match status" value="2"/>
</dbReference>
<evidence type="ECO:0000256" key="1">
    <source>
        <dbReference type="SAM" id="SignalP"/>
    </source>
</evidence>
<dbReference type="InterPro" id="IPR052748">
    <property type="entry name" value="ISR_Activator"/>
</dbReference>
<feature type="chain" id="PRO_5009214081" description="Sel1 repeat family protein" evidence="1">
    <location>
        <begin position="22"/>
        <end position="268"/>
    </location>
</feature>
<feature type="signal peptide" evidence="1">
    <location>
        <begin position="1"/>
        <end position="21"/>
    </location>
</feature>
<organism evidence="2 3">
    <name type="scientific">Alteromonas lipolytica</name>
    <dbReference type="NCBI Taxonomy" id="1856405"/>
    <lineage>
        <taxon>Bacteria</taxon>
        <taxon>Pseudomonadati</taxon>
        <taxon>Pseudomonadota</taxon>
        <taxon>Gammaproteobacteria</taxon>
        <taxon>Alteromonadales</taxon>
        <taxon>Alteromonadaceae</taxon>
        <taxon>Alteromonas/Salinimonas group</taxon>
        <taxon>Alteromonas</taxon>
    </lineage>
</organism>
<evidence type="ECO:0000313" key="3">
    <source>
        <dbReference type="Proteomes" id="UP000176037"/>
    </source>
</evidence>
<gene>
    <name evidence="2" type="ORF">BFC17_03285</name>
</gene>
<dbReference type="AlphaFoldDB" id="A0A1E8FBJ0"/>
<comment type="caution">
    <text evidence="2">The sequence shown here is derived from an EMBL/GenBank/DDBJ whole genome shotgun (WGS) entry which is preliminary data.</text>
</comment>
<keyword evidence="3" id="KW-1185">Reference proteome</keyword>
<evidence type="ECO:0000313" key="2">
    <source>
        <dbReference type="EMBL" id="OFI33297.1"/>
    </source>
</evidence>
<dbReference type="SUPFAM" id="SSF81901">
    <property type="entry name" value="HCP-like"/>
    <property type="match status" value="2"/>
</dbReference>
<reference evidence="2 3" key="1">
    <citation type="submission" date="2016-09" db="EMBL/GenBank/DDBJ databases">
        <title>Alteromonas lipolytica, a new species isolated from sea water.</title>
        <authorList>
            <person name="Wu Y.-H."/>
            <person name="Cheng H."/>
            <person name="Xu X.-W."/>
        </authorList>
    </citation>
    <scope>NUCLEOTIDE SEQUENCE [LARGE SCALE GENOMIC DNA]</scope>
    <source>
        <strain evidence="2 3">JW12</strain>
    </source>
</reference>
<dbReference type="InterPro" id="IPR011990">
    <property type="entry name" value="TPR-like_helical_dom_sf"/>
</dbReference>
<accession>A0A1E8FBJ0</accession>
<dbReference type="RefSeq" id="WP_070177673.1">
    <property type="nucleotide sequence ID" value="NZ_BMJR01000002.1"/>
</dbReference>
<protein>
    <recommendedName>
        <fullName evidence="4">Sel1 repeat family protein</fullName>
    </recommendedName>
</protein>
<evidence type="ECO:0008006" key="4">
    <source>
        <dbReference type="Google" id="ProtNLM"/>
    </source>
</evidence>
<dbReference type="PANTHER" id="PTHR45011:SF1">
    <property type="entry name" value="DAP3-BINDING CELL DEATH ENHANCER 1"/>
    <property type="match status" value="1"/>
</dbReference>
<dbReference type="PANTHER" id="PTHR45011">
    <property type="entry name" value="DAP3-BINDING CELL DEATH ENHANCER 1"/>
    <property type="match status" value="1"/>
</dbReference>